<evidence type="ECO:0000256" key="1">
    <source>
        <dbReference type="ARBA" id="ARBA00004370"/>
    </source>
</evidence>
<protein>
    <submittedName>
        <fullName evidence="9">ATP synthase F1, delta subunit protein</fullName>
    </submittedName>
</protein>
<keyword evidence="4" id="KW-0375">Hydrogen ion transport</keyword>
<evidence type="ECO:0000313" key="10">
    <source>
        <dbReference type="Proteomes" id="UP000823046"/>
    </source>
</evidence>
<evidence type="ECO:0000313" key="9">
    <source>
        <dbReference type="EMBL" id="KAF8818138.1"/>
    </source>
</evidence>
<dbReference type="Gene3D" id="1.10.520.20">
    <property type="entry name" value="N-terminal domain of the delta subunit of the F1F0-ATP synthase"/>
    <property type="match status" value="1"/>
</dbReference>
<proteinExistence type="inferred from homology"/>
<evidence type="ECO:0000256" key="4">
    <source>
        <dbReference type="ARBA" id="ARBA00022781"/>
    </source>
</evidence>
<organism evidence="9 10">
    <name type="scientific">Cardiosporidium cionae</name>
    <dbReference type="NCBI Taxonomy" id="476202"/>
    <lineage>
        <taxon>Eukaryota</taxon>
        <taxon>Sar</taxon>
        <taxon>Alveolata</taxon>
        <taxon>Apicomplexa</taxon>
        <taxon>Aconoidasida</taxon>
        <taxon>Nephromycida</taxon>
        <taxon>Cardiosporidium</taxon>
    </lineage>
</organism>
<evidence type="ECO:0000256" key="8">
    <source>
        <dbReference type="ARBA" id="ARBA00023310"/>
    </source>
</evidence>
<evidence type="ECO:0000256" key="2">
    <source>
        <dbReference type="ARBA" id="ARBA00007046"/>
    </source>
</evidence>
<dbReference type="Pfam" id="PF00213">
    <property type="entry name" value="OSCP"/>
    <property type="match status" value="1"/>
</dbReference>
<dbReference type="NCBIfam" id="TIGR01145">
    <property type="entry name" value="ATP_synt_delta"/>
    <property type="match status" value="1"/>
</dbReference>
<name>A0ABQ7J4J0_9APIC</name>
<dbReference type="PRINTS" id="PR00125">
    <property type="entry name" value="ATPASEDELTA"/>
</dbReference>
<gene>
    <name evidence="9" type="ORF">IE077_002185</name>
</gene>
<dbReference type="EMBL" id="JADAQX010001101">
    <property type="protein sequence ID" value="KAF8818138.1"/>
    <property type="molecule type" value="Genomic_DNA"/>
</dbReference>
<evidence type="ECO:0000256" key="3">
    <source>
        <dbReference type="ARBA" id="ARBA00022448"/>
    </source>
</evidence>
<reference evidence="9 10" key="1">
    <citation type="journal article" date="2020" name="bioRxiv">
        <title>Metabolic contributions of an alphaproteobacterial endosymbiont in the apicomplexan Cardiosporidium cionae.</title>
        <authorList>
            <person name="Hunter E.S."/>
            <person name="Paight C.J."/>
            <person name="Lane C.E."/>
        </authorList>
    </citation>
    <scope>NUCLEOTIDE SEQUENCE [LARGE SCALE GENOMIC DNA]</scope>
    <source>
        <strain evidence="9">ESH_2018</strain>
    </source>
</reference>
<keyword evidence="5" id="KW-0406">Ion transport</keyword>
<keyword evidence="8" id="KW-0066">ATP synthesis</keyword>
<dbReference type="HAMAP" id="MF_01416">
    <property type="entry name" value="ATP_synth_delta_bact"/>
    <property type="match status" value="1"/>
</dbReference>
<keyword evidence="3" id="KW-0813">Transport</keyword>
<dbReference type="PANTHER" id="PTHR11910">
    <property type="entry name" value="ATP SYNTHASE DELTA CHAIN"/>
    <property type="match status" value="1"/>
</dbReference>
<comment type="caution">
    <text evidence="9">The sequence shown here is derived from an EMBL/GenBank/DDBJ whole genome shotgun (WGS) entry which is preliminary data.</text>
</comment>
<keyword evidence="10" id="KW-1185">Reference proteome</keyword>
<comment type="subcellular location">
    <subcellularLocation>
        <location evidence="1">Membrane</location>
    </subcellularLocation>
</comment>
<keyword evidence="7" id="KW-0472">Membrane</keyword>
<dbReference type="Proteomes" id="UP000823046">
    <property type="component" value="Unassembled WGS sequence"/>
</dbReference>
<dbReference type="InterPro" id="IPR000711">
    <property type="entry name" value="ATPase_OSCP/dsu"/>
</dbReference>
<dbReference type="SUPFAM" id="SSF47928">
    <property type="entry name" value="N-terminal domain of the delta subunit of the F1F0-ATP synthase"/>
    <property type="match status" value="1"/>
</dbReference>
<sequence length="262" mass="29739">MPFTRIIPPMPLGVYFRMKLLEKSFVFTLPRSTLFLTRCKRQSSYFSLPCGSIISARFSSSAADSPNVSQTSGNSTNMDRSLEGRYASALFTVAISKSQLDGVYRDLESLNESLSSPKLRSLMLTTPSMIPERSVHEFLDIFQSKFAWNNTSINFLDMLLVNKRMNVFPEIFSSFQKLYRSHNKQKFCRISTSSDLSPSERKEVIDALQKRVGKAFKLIVEFVTSPTIMGGFMVAIDDQVFDFTVSTRLERLQAQLLEPLSL</sequence>
<accession>A0ABQ7J4J0</accession>
<evidence type="ECO:0000256" key="7">
    <source>
        <dbReference type="ARBA" id="ARBA00023136"/>
    </source>
</evidence>
<keyword evidence="6" id="KW-0793">Thylakoid</keyword>
<comment type="similarity">
    <text evidence="2">Belongs to the ATPase delta chain family.</text>
</comment>
<evidence type="ECO:0000256" key="5">
    <source>
        <dbReference type="ARBA" id="ARBA00023065"/>
    </source>
</evidence>
<dbReference type="InterPro" id="IPR026015">
    <property type="entry name" value="ATP_synth_OSCP/delta_N_sf"/>
</dbReference>
<evidence type="ECO:0000256" key="6">
    <source>
        <dbReference type="ARBA" id="ARBA00023078"/>
    </source>
</evidence>